<evidence type="ECO:0000256" key="1">
    <source>
        <dbReference type="PROSITE-ProRule" id="PRU00325"/>
    </source>
</evidence>
<sequence>MTIRNSASSVISDTNAVWSKFMIPTIRPQHSIQKLEKFYTDYLLIKKHRNREKNSKTQQKNLEKFCQKLGKLFDIANSTAVKNLPNELKEFLVECRNGKVNLHTPVDSSLPQTSLQDKSDMEQAITNEDNKNNMNDIEYPRYKVISSDNEYYVNTVIEMCTCFIGKVGAPCKHQYAVAKQFNLTSQQFLPISDPREKILLAKLIKCNLPDSWFKSLTDLDIGLLGDCTENGNVDKDHNENIDNTVILEKRKESSLPEKENDIDQELLKQTEVKGVNTDSAMISALHTFGKYSGLPVIKKNCQGSRKIGVQPTAIARRKVPLGGRNVAVSGRPPKKHE</sequence>
<accession>A0A9P0GDY0</accession>
<organism evidence="3 4">
    <name type="scientific">Psylliodes chrysocephalus</name>
    <dbReference type="NCBI Taxonomy" id="3402493"/>
    <lineage>
        <taxon>Eukaryota</taxon>
        <taxon>Metazoa</taxon>
        <taxon>Ecdysozoa</taxon>
        <taxon>Arthropoda</taxon>
        <taxon>Hexapoda</taxon>
        <taxon>Insecta</taxon>
        <taxon>Pterygota</taxon>
        <taxon>Neoptera</taxon>
        <taxon>Endopterygota</taxon>
        <taxon>Coleoptera</taxon>
        <taxon>Polyphaga</taxon>
        <taxon>Cucujiformia</taxon>
        <taxon>Chrysomeloidea</taxon>
        <taxon>Chrysomelidae</taxon>
        <taxon>Galerucinae</taxon>
        <taxon>Alticini</taxon>
        <taxon>Psylliodes</taxon>
    </lineage>
</organism>
<keyword evidence="1" id="KW-0862">Zinc</keyword>
<name>A0A9P0GDY0_9CUCU</name>
<evidence type="ECO:0000259" key="2">
    <source>
        <dbReference type="PROSITE" id="PS50966"/>
    </source>
</evidence>
<keyword evidence="1" id="KW-0479">Metal-binding</keyword>
<dbReference type="OrthoDB" id="6779606at2759"/>
<gene>
    <name evidence="3" type="ORF">PSYICH_LOCUS8069</name>
</gene>
<dbReference type="AlphaFoldDB" id="A0A9P0GDY0"/>
<protein>
    <recommendedName>
        <fullName evidence="2">SWIM-type domain-containing protein</fullName>
    </recommendedName>
</protein>
<reference evidence="3" key="1">
    <citation type="submission" date="2022-01" db="EMBL/GenBank/DDBJ databases">
        <authorList>
            <person name="King R."/>
        </authorList>
    </citation>
    <scope>NUCLEOTIDE SEQUENCE</scope>
</reference>
<proteinExistence type="predicted"/>
<evidence type="ECO:0000313" key="3">
    <source>
        <dbReference type="EMBL" id="CAH1107376.1"/>
    </source>
</evidence>
<dbReference type="PANTHER" id="PTHR35385">
    <property type="entry name" value="PROTEIN B, PUTATIVE-RELATED-RELATED"/>
    <property type="match status" value="1"/>
</dbReference>
<dbReference type="PROSITE" id="PS50966">
    <property type="entry name" value="ZF_SWIM"/>
    <property type="match status" value="1"/>
</dbReference>
<dbReference type="EMBL" id="OV651833">
    <property type="protein sequence ID" value="CAH1107376.1"/>
    <property type="molecule type" value="Genomic_DNA"/>
</dbReference>
<keyword evidence="1" id="KW-0863">Zinc-finger</keyword>
<keyword evidence="4" id="KW-1185">Reference proteome</keyword>
<dbReference type="Proteomes" id="UP001153636">
    <property type="component" value="Chromosome 21"/>
</dbReference>
<dbReference type="GO" id="GO:0008270">
    <property type="term" value="F:zinc ion binding"/>
    <property type="evidence" value="ECO:0007669"/>
    <property type="project" value="UniProtKB-KW"/>
</dbReference>
<dbReference type="PANTHER" id="PTHR35385:SF2">
    <property type="entry name" value="PROTEIN B, PUTATIVE-RELATED"/>
    <property type="match status" value="1"/>
</dbReference>
<dbReference type="InterPro" id="IPR007527">
    <property type="entry name" value="Znf_SWIM"/>
</dbReference>
<feature type="domain" description="SWIM-type" evidence="2">
    <location>
        <begin position="151"/>
        <end position="182"/>
    </location>
</feature>
<evidence type="ECO:0000313" key="4">
    <source>
        <dbReference type="Proteomes" id="UP001153636"/>
    </source>
</evidence>